<dbReference type="SUPFAM" id="SSF52540">
    <property type="entry name" value="P-loop containing nucleoside triphosphate hydrolases"/>
    <property type="match status" value="1"/>
</dbReference>
<sequence>MSFNQVLKVIDENIGKRFVLGIDGLSRLGKTTLVKQLEQKLKQKGASFYIFHIDDHIVERNKRYHTKFEEW</sequence>
<dbReference type="HOGENOM" id="CLU_2731503_0_0_9"/>
<dbReference type="AlphaFoldDB" id="A7GQ95"/>
<dbReference type="KEGG" id="bcy:Bcer98_2031"/>
<dbReference type="EMBL" id="CP000764">
    <property type="protein sequence ID" value="ABS22303.1"/>
    <property type="molecule type" value="Genomic_DNA"/>
</dbReference>
<dbReference type="Gene3D" id="3.40.50.300">
    <property type="entry name" value="P-loop containing nucleotide triphosphate hydrolases"/>
    <property type="match status" value="1"/>
</dbReference>
<dbReference type="Proteomes" id="UP000002300">
    <property type="component" value="Chromosome"/>
</dbReference>
<evidence type="ECO:0000313" key="1">
    <source>
        <dbReference type="EMBL" id="ABS22303.1"/>
    </source>
</evidence>
<organism evidence="1 2">
    <name type="scientific">Bacillus cytotoxicus (strain DSM 22905 / CIP 110041 / 391-98 / NVH 391-98)</name>
    <dbReference type="NCBI Taxonomy" id="315749"/>
    <lineage>
        <taxon>Bacteria</taxon>
        <taxon>Bacillati</taxon>
        <taxon>Bacillota</taxon>
        <taxon>Bacilli</taxon>
        <taxon>Bacillales</taxon>
        <taxon>Bacillaceae</taxon>
        <taxon>Bacillus</taxon>
        <taxon>Bacillus cereus group</taxon>
    </lineage>
</organism>
<gene>
    <name evidence="1" type="ordered locus">Bcer98_2031</name>
</gene>
<dbReference type="InterPro" id="IPR027417">
    <property type="entry name" value="P-loop_NTPase"/>
</dbReference>
<accession>A7GQ95</accession>
<keyword evidence="1" id="KW-0418">Kinase</keyword>
<reference evidence="1 2" key="1">
    <citation type="journal article" date="2008" name="Chem. Biol. Interact.">
        <title>Extending the Bacillus cereus group genomics to putative food-borne pathogens of different toxicity.</title>
        <authorList>
            <person name="Lapidus A."/>
            <person name="Goltsman E."/>
            <person name="Auger S."/>
            <person name="Galleron N."/>
            <person name="Segurens B."/>
            <person name="Dossat C."/>
            <person name="Land M.L."/>
            <person name="Broussolle V."/>
            <person name="Brillard J."/>
            <person name="Guinebretiere M.H."/>
            <person name="Sanchis V."/>
            <person name="Nguen-The C."/>
            <person name="Lereclus D."/>
            <person name="Richardson P."/>
            <person name="Wincker P."/>
            <person name="Weissenbach J."/>
            <person name="Ehrlich S.D."/>
            <person name="Sorokin A."/>
        </authorList>
    </citation>
    <scope>NUCLEOTIDE SEQUENCE [LARGE SCALE GENOMIC DNA]</scope>
    <source>
        <strain evidence="2">DSM 22905 / CIP 110041 / 391-98 / NVH 391-98</strain>
    </source>
</reference>
<dbReference type="GO" id="GO:0016301">
    <property type="term" value="F:kinase activity"/>
    <property type="evidence" value="ECO:0007669"/>
    <property type="project" value="UniProtKB-KW"/>
</dbReference>
<proteinExistence type="predicted"/>
<keyword evidence="1" id="KW-0808">Transferase</keyword>
<keyword evidence="2" id="KW-1185">Reference proteome</keyword>
<protein>
    <submittedName>
        <fullName evidence="1">Uridine kinase</fullName>
    </submittedName>
</protein>
<dbReference type="eggNOG" id="COG0572">
    <property type="taxonomic scope" value="Bacteria"/>
</dbReference>
<evidence type="ECO:0000313" key="2">
    <source>
        <dbReference type="Proteomes" id="UP000002300"/>
    </source>
</evidence>
<name>A7GQ95_BACCN</name>
<dbReference type="STRING" id="315749.Bcer98_2031"/>